<dbReference type="Proteomes" id="UP000324897">
    <property type="component" value="Unassembled WGS sequence"/>
</dbReference>
<dbReference type="Gramene" id="TVU22785">
    <property type="protein sequence ID" value="TVU22785"/>
    <property type="gene ID" value="EJB05_32503"/>
</dbReference>
<dbReference type="EMBL" id="RWGY01000026">
    <property type="protein sequence ID" value="TVU22785.1"/>
    <property type="molecule type" value="Genomic_DNA"/>
</dbReference>
<keyword evidence="2" id="KW-1185">Reference proteome</keyword>
<organism evidence="1 2">
    <name type="scientific">Eragrostis curvula</name>
    <name type="common">weeping love grass</name>
    <dbReference type="NCBI Taxonomy" id="38414"/>
    <lineage>
        <taxon>Eukaryota</taxon>
        <taxon>Viridiplantae</taxon>
        <taxon>Streptophyta</taxon>
        <taxon>Embryophyta</taxon>
        <taxon>Tracheophyta</taxon>
        <taxon>Spermatophyta</taxon>
        <taxon>Magnoliopsida</taxon>
        <taxon>Liliopsida</taxon>
        <taxon>Poales</taxon>
        <taxon>Poaceae</taxon>
        <taxon>PACMAD clade</taxon>
        <taxon>Chloridoideae</taxon>
        <taxon>Eragrostideae</taxon>
        <taxon>Eragrostidinae</taxon>
        <taxon>Eragrostis</taxon>
    </lineage>
</organism>
<sequence length="114" mass="13049">MAVPSRIHAIAQKKEKEKKKWDMHRSMHDGFVLFNICIFSLEEKRRITTDSNCVVIASKGDTTARRAACEISERIRFDGAEFQRQTPMHKRAFGSGMSTCRDVKGVFDVLESKI</sequence>
<feature type="non-terminal residue" evidence="1">
    <location>
        <position position="1"/>
    </location>
</feature>
<accession>A0A5J9UGA4</accession>
<dbReference type="AlphaFoldDB" id="A0A5J9UGA4"/>
<name>A0A5J9UGA4_9POAL</name>
<reference evidence="1 2" key="1">
    <citation type="journal article" date="2019" name="Sci. Rep.">
        <title>A high-quality genome of Eragrostis curvula grass provides insights into Poaceae evolution and supports new strategies to enhance forage quality.</title>
        <authorList>
            <person name="Carballo J."/>
            <person name="Santos B.A.C.M."/>
            <person name="Zappacosta D."/>
            <person name="Garbus I."/>
            <person name="Selva J.P."/>
            <person name="Gallo C.A."/>
            <person name="Diaz A."/>
            <person name="Albertini E."/>
            <person name="Caccamo M."/>
            <person name="Echenique V."/>
        </authorList>
    </citation>
    <scope>NUCLEOTIDE SEQUENCE [LARGE SCALE GENOMIC DNA]</scope>
    <source>
        <strain evidence="2">cv. Victoria</strain>
        <tissue evidence="1">Leaf</tissue>
    </source>
</reference>
<evidence type="ECO:0000313" key="1">
    <source>
        <dbReference type="EMBL" id="TVU22785.1"/>
    </source>
</evidence>
<evidence type="ECO:0000313" key="2">
    <source>
        <dbReference type="Proteomes" id="UP000324897"/>
    </source>
</evidence>
<proteinExistence type="predicted"/>
<gene>
    <name evidence="1" type="ORF">EJB05_32503</name>
</gene>
<comment type="caution">
    <text evidence="1">The sequence shown here is derived from an EMBL/GenBank/DDBJ whole genome shotgun (WGS) entry which is preliminary data.</text>
</comment>
<protein>
    <submittedName>
        <fullName evidence="1">Uncharacterized protein</fullName>
    </submittedName>
</protein>